<protein>
    <submittedName>
        <fullName evidence="1">Putative protease YhbU</fullName>
        <ecNumber evidence="1">3.4.-.-</ecNumber>
    </submittedName>
</protein>
<dbReference type="Proteomes" id="UP000064893">
    <property type="component" value="Chromosome"/>
</dbReference>
<dbReference type="STRING" id="1307839.L21SP5_00470"/>
<dbReference type="OrthoDB" id="9807498at2"/>
<keyword evidence="2" id="KW-1185">Reference proteome</keyword>
<sequence length="671" mass="77153">MQDKSKNNPVKPELLLPAGNMENFKAAIVGGADAVYLGIKQFNARGRAQNFSWQELATALEIGRQYKVKVYVTLNTVIKNTEIEDLIETLHHLNQLRPDALIIQDWGVYYIVKKYFPKLKVHASTQMGNHNHLGTSHAKKLDFQRVILARELTMPELERITQNTEVQTEVFIHGALCYSFSGMCLFSSFTGGQGANRGLCKQPCRRIFHTPQKSTPFSLKDLQSENNIEQLKQLNIHSLKIEGRLKSANYVFNVAKAYKILLNDPSKRNEALKLLEMDMGRDKTGYFAGGDVSGAITSRTATGYNLGHIIKNDTEYLTIHTSTKLEKGDRLRIVHQDGTQTAFKINKHKAIDNGYSILKTARGKFAKGDKVFLASQKEKKIKSIDVPAAEFSSKPISKKNKAQVADEIKDKKRKKTTNNRDNIYVRINDLDWIKKVQFNDIEGLLLKLPLKQYGQLRTEVPFIKKNLHKIIIELPAFIPEDGISKWKELINNLKNKGIKKFALSHLSQQLFFNPKDFLMTNEQVYAFNDAAIHVFKTEKINKYTLPFENDMDNIKSYSFSDGIIPVYFRPPLFFSRMPVKIDSRKPVFDDYNPNMQLNYIKRDNLNYIYPEQPVSFTHQVNEFRKQGFNNFLVDFSFEKPSQNRWKTVLKRVKFSEQIQPAYSFNLKNGLV</sequence>
<evidence type="ECO:0000313" key="2">
    <source>
        <dbReference type="Proteomes" id="UP000064893"/>
    </source>
</evidence>
<dbReference type="PANTHER" id="PTHR30217">
    <property type="entry name" value="PEPTIDASE U32 FAMILY"/>
    <property type="match status" value="1"/>
</dbReference>
<dbReference type="InterPro" id="IPR001539">
    <property type="entry name" value="Peptidase_U32"/>
</dbReference>
<name>A0A0S2HVT4_9BACT</name>
<dbReference type="AlphaFoldDB" id="A0A0S2HVT4"/>
<accession>A0A0S2HVT4</accession>
<proteinExistence type="predicted"/>
<dbReference type="InterPro" id="IPR051454">
    <property type="entry name" value="RNA/ubiquinone_mod_enzymes"/>
</dbReference>
<keyword evidence="1" id="KW-0645">Protease</keyword>
<dbReference type="EMBL" id="CP013118">
    <property type="protein sequence ID" value="ALO14146.1"/>
    <property type="molecule type" value="Genomic_DNA"/>
</dbReference>
<dbReference type="Pfam" id="PF01136">
    <property type="entry name" value="Peptidase_U32"/>
    <property type="match status" value="1"/>
</dbReference>
<gene>
    <name evidence="1" type="primary">yhbU_1</name>
    <name evidence="1" type="ORF">L21SP5_00470</name>
</gene>
<reference evidence="1 2" key="1">
    <citation type="submission" date="2015-11" db="EMBL/GenBank/DDBJ databases">
        <title>Description and complete genome sequence of a novel strain predominating in hypersaline microbial mats and representing a new family of the Bacteriodetes phylum.</title>
        <authorList>
            <person name="Spring S."/>
            <person name="Bunk B."/>
            <person name="Sproer C."/>
            <person name="Klenk H.-P."/>
        </authorList>
    </citation>
    <scope>NUCLEOTIDE SEQUENCE [LARGE SCALE GENOMIC DNA]</scope>
    <source>
        <strain evidence="1 2">L21-Spi-D4</strain>
    </source>
</reference>
<dbReference type="GO" id="GO:0006508">
    <property type="term" value="P:proteolysis"/>
    <property type="evidence" value="ECO:0007669"/>
    <property type="project" value="UniProtKB-KW"/>
</dbReference>
<dbReference type="PANTHER" id="PTHR30217:SF10">
    <property type="entry name" value="23S RRNA 5-HYDROXYCYTIDINE C2501 SYNTHASE"/>
    <property type="match status" value="1"/>
</dbReference>
<dbReference type="KEGG" id="blq:L21SP5_00470"/>
<keyword evidence="1" id="KW-0378">Hydrolase</keyword>
<dbReference type="GO" id="GO:0008233">
    <property type="term" value="F:peptidase activity"/>
    <property type="evidence" value="ECO:0007669"/>
    <property type="project" value="UniProtKB-KW"/>
</dbReference>
<dbReference type="EC" id="3.4.-.-" evidence="1"/>
<organism evidence="1 2">
    <name type="scientific">Salinivirga cyanobacteriivorans</name>
    <dbReference type="NCBI Taxonomy" id="1307839"/>
    <lineage>
        <taxon>Bacteria</taxon>
        <taxon>Pseudomonadati</taxon>
        <taxon>Bacteroidota</taxon>
        <taxon>Bacteroidia</taxon>
        <taxon>Bacteroidales</taxon>
        <taxon>Salinivirgaceae</taxon>
        <taxon>Salinivirga</taxon>
    </lineage>
</organism>
<evidence type="ECO:0000313" key="1">
    <source>
        <dbReference type="EMBL" id="ALO14146.1"/>
    </source>
</evidence>
<dbReference type="RefSeq" id="WP_057951723.1">
    <property type="nucleotide sequence ID" value="NZ_CP013118.1"/>
</dbReference>